<name>A0A2K1DZ54_9FLAO</name>
<organism evidence="1 2">
    <name type="scientific">Hanstruepera neustonica</name>
    <dbReference type="NCBI Taxonomy" id="1445657"/>
    <lineage>
        <taxon>Bacteria</taxon>
        <taxon>Pseudomonadati</taxon>
        <taxon>Bacteroidota</taxon>
        <taxon>Flavobacteriia</taxon>
        <taxon>Flavobacteriales</taxon>
        <taxon>Flavobacteriaceae</taxon>
        <taxon>Hanstruepera</taxon>
    </lineage>
</organism>
<evidence type="ECO:0000313" key="1">
    <source>
        <dbReference type="EMBL" id="PNQ73307.1"/>
    </source>
</evidence>
<accession>A0A2K1DZ54</accession>
<dbReference type="RefSeq" id="WP_103051830.1">
    <property type="nucleotide sequence ID" value="NZ_POWF01000003.1"/>
</dbReference>
<keyword evidence="2" id="KW-1185">Reference proteome</keyword>
<comment type="caution">
    <text evidence="1">The sequence shown here is derived from an EMBL/GenBank/DDBJ whole genome shotgun (WGS) entry which is preliminary data.</text>
</comment>
<dbReference type="Proteomes" id="UP000236641">
    <property type="component" value="Unassembled WGS sequence"/>
</dbReference>
<reference evidence="1 2" key="1">
    <citation type="submission" date="2018-01" db="EMBL/GenBank/DDBJ databases">
        <title>The draft genome of Hanstruepera neustonica JCM19743.</title>
        <authorList>
            <person name="He R.-H."/>
            <person name="Du Z.-J."/>
        </authorList>
    </citation>
    <scope>NUCLEOTIDE SEQUENCE [LARGE SCALE GENOMIC DNA]</scope>
    <source>
        <strain evidence="1 2">JCM19743</strain>
    </source>
</reference>
<sequence length="203" mass="24053">MYSIEEIRENYKWFSDSKIETIARNESKGLRKEVLRILKEEIEKRNLDKRLITWVNAETNALTDFEKQTLIRKIENLKCPYCGLKENKLIGQEFNTIVSVILFCIDTTENRILCSKCGRNKKIKSFLINVLAGWWSRRGFFLTPYTLIKDTINLFYKKKINDRIIAEFIEQNNGMFRLHGTDDQTLFGLISWHNNNYEIPEAD</sequence>
<dbReference type="OrthoDB" id="359260at2"/>
<protein>
    <submittedName>
        <fullName evidence="1">Uncharacterized protein</fullName>
    </submittedName>
</protein>
<evidence type="ECO:0000313" key="2">
    <source>
        <dbReference type="Proteomes" id="UP000236641"/>
    </source>
</evidence>
<gene>
    <name evidence="1" type="ORF">C1T31_07245</name>
</gene>
<dbReference type="EMBL" id="POWF01000003">
    <property type="protein sequence ID" value="PNQ73307.1"/>
    <property type="molecule type" value="Genomic_DNA"/>
</dbReference>
<dbReference type="AlphaFoldDB" id="A0A2K1DZ54"/>
<proteinExistence type="predicted"/>